<name>A0ABN3US25_9MICO</name>
<evidence type="ECO:0000256" key="1">
    <source>
        <dbReference type="ARBA" id="ARBA00023295"/>
    </source>
</evidence>
<dbReference type="InterPro" id="IPR013783">
    <property type="entry name" value="Ig-like_fold"/>
</dbReference>
<gene>
    <name evidence="5" type="ORF">GCM10009867_26440</name>
</gene>
<feature type="signal peptide" evidence="3">
    <location>
        <begin position="1"/>
        <end position="31"/>
    </location>
</feature>
<keyword evidence="1" id="KW-0326">Glycosidase</keyword>
<keyword evidence="6" id="KW-1185">Reference proteome</keyword>
<comment type="caution">
    <text evidence="5">The sequence shown here is derived from an EMBL/GenBank/DDBJ whole genome shotgun (WGS) entry which is preliminary data.</text>
</comment>
<dbReference type="SUPFAM" id="SSF49265">
    <property type="entry name" value="Fibronectin type III"/>
    <property type="match status" value="1"/>
</dbReference>
<dbReference type="InterPro" id="IPR003961">
    <property type="entry name" value="FN3_dom"/>
</dbReference>
<reference evidence="5 6" key="1">
    <citation type="journal article" date="2019" name="Int. J. Syst. Evol. Microbiol.">
        <title>The Global Catalogue of Microorganisms (GCM) 10K type strain sequencing project: providing services to taxonomists for standard genome sequencing and annotation.</title>
        <authorList>
            <consortium name="The Broad Institute Genomics Platform"/>
            <consortium name="The Broad Institute Genome Sequencing Center for Infectious Disease"/>
            <person name="Wu L."/>
            <person name="Ma J."/>
        </authorList>
    </citation>
    <scope>NUCLEOTIDE SEQUENCE [LARGE SCALE GENOMIC DNA]</scope>
    <source>
        <strain evidence="5 6">JCM 16378</strain>
    </source>
</reference>
<dbReference type="RefSeq" id="WP_344194188.1">
    <property type="nucleotide sequence ID" value="NZ_BAAARN010000003.1"/>
</dbReference>
<dbReference type="InterPro" id="IPR036116">
    <property type="entry name" value="FN3_sf"/>
</dbReference>
<dbReference type="PROSITE" id="PS50853">
    <property type="entry name" value="FN3"/>
    <property type="match status" value="1"/>
</dbReference>
<keyword evidence="2" id="KW-0119">Carbohydrate metabolism</keyword>
<keyword evidence="3" id="KW-0732">Signal</keyword>
<dbReference type="Gene3D" id="2.60.40.10">
    <property type="entry name" value="Immunoglobulins"/>
    <property type="match status" value="1"/>
</dbReference>
<accession>A0ABN3US25</accession>
<dbReference type="Gene3D" id="2.60.40.2700">
    <property type="match status" value="2"/>
</dbReference>
<organism evidence="5 6">
    <name type="scientific">Pedococcus aerophilus</name>
    <dbReference type="NCBI Taxonomy" id="436356"/>
    <lineage>
        <taxon>Bacteria</taxon>
        <taxon>Bacillati</taxon>
        <taxon>Actinomycetota</taxon>
        <taxon>Actinomycetes</taxon>
        <taxon>Micrococcales</taxon>
        <taxon>Intrasporangiaceae</taxon>
        <taxon>Pedococcus</taxon>
    </lineage>
</organism>
<evidence type="ECO:0000259" key="4">
    <source>
        <dbReference type="PROSITE" id="PS50853"/>
    </source>
</evidence>
<keyword evidence="1" id="KW-0378">Hydrolase</keyword>
<sequence>MRARRRLPFPLVAGITLLASAAALSAGAASAAPLVIGDTTPPKVYTQNFGPRGVDLAAGTKDVVITLTTTDETGARTPTAGFRAVNTDESFGFGPMTRVSGTAQQTNWQRRITVPTSALRTWYVVVNPLVDTLGNAETQSHPDFSTMTGYNSSIPSAPTAPSALSGFPGNTMANIYCMGGPEWNGGSPITGYRVTATPGGMTMTGTSCNFLMKGLTNGVTYTFTVAAINARGASEESRPTAPMTARPAFRRTPPPVVTGVAKVAYTLTAAPGTWEPTPDQLTYRWGHLKDDGSGTATPIAGATSLTYKVKESDRGHRLAFEVTASKVGGYPTVTRAFWTTRVPLGLTVKPTPVVTGTAKVGSTLTATAGTWEPAPVTLTYRWYRVASTGSTSPISGATARTYTPVATDGGYRLQVVVTGSKAEYQTVLRPSAVTAAVAR</sequence>
<evidence type="ECO:0000313" key="5">
    <source>
        <dbReference type="EMBL" id="GAA2737799.1"/>
    </source>
</evidence>
<keyword evidence="2" id="KW-0624">Polysaccharide degradation</keyword>
<dbReference type="SMART" id="SM00060">
    <property type="entry name" value="FN3"/>
    <property type="match status" value="1"/>
</dbReference>
<protein>
    <recommendedName>
        <fullName evidence="4">Fibronectin type-III domain-containing protein</fullName>
    </recommendedName>
</protein>
<feature type="domain" description="Fibronectin type-III" evidence="4">
    <location>
        <begin position="157"/>
        <end position="248"/>
    </location>
</feature>
<feature type="chain" id="PRO_5045195419" description="Fibronectin type-III domain-containing protein" evidence="3">
    <location>
        <begin position="32"/>
        <end position="439"/>
    </location>
</feature>
<dbReference type="Proteomes" id="UP001501326">
    <property type="component" value="Unassembled WGS sequence"/>
</dbReference>
<evidence type="ECO:0000256" key="3">
    <source>
        <dbReference type="SAM" id="SignalP"/>
    </source>
</evidence>
<dbReference type="Pfam" id="PF00041">
    <property type="entry name" value="fn3"/>
    <property type="match status" value="1"/>
</dbReference>
<proteinExistence type="predicted"/>
<dbReference type="CDD" id="cd00063">
    <property type="entry name" value="FN3"/>
    <property type="match status" value="1"/>
</dbReference>
<dbReference type="EMBL" id="BAAARN010000003">
    <property type="protein sequence ID" value="GAA2737799.1"/>
    <property type="molecule type" value="Genomic_DNA"/>
</dbReference>
<evidence type="ECO:0000256" key="2">
    <source>
        <dbReference type="ARBA" id="ARBA00023326"/>
    </source>
</evidence>
<evidence type="ECO:0000313" key="6">
    <source>
        <dbReference type="Proteomes" id="UP001501326"/>
    </source>
</evidence>